<evidence type="ECO:0000256" key="7">
    <source>
        <dbReference type="ARBA" id="ARBA00023065"/>
    </source>
</evidence>
<dbReference type="CDD" id="cd03259">
    <property type="entry name" value="ABC_Carb_Solutes_like"/>
    <property type="match status" value="1"/>
</dbReference>
<organism evidence="10">
    <name type="scientific">uncultured spirochete</name>
    <dbReference type="NCBI Taxonomy" id="156406"/>
    <lineage>
        <taxon>Bacteria</taxon>
        <taxon>Pseudomonadati</taxon>
        <taxon>Spirochaetota</taxon>
        <taxon>Spirochaetia</taxon>
        <taxon>Spirochaetales</taxon>
        <taxon>environmental samples</taxon>
    </lineage>
</organism>
<keyword evidence="8" id="KW-0472">Membrane</keyword>
<dbReference type="AlphaFoldDB" id="A0A3P3XUC0"/>
<dbReference type="InterPro" id="IPR003593">
    <property type="entry name" value="AAA+_ATPase"/>
</dbReference>
<dbReference type="Gene3D" id="3.40.50.300">
    <property type="entry name" value="P-loop containing nucleotide triphosphate hydrolases"/>
    <property type="match status" value="1"/>
</dbReference>
<dbReference type="GO" id="GO:0016020">
    <property type="term" value="C:membrane"/>
    <property type="evidence" value="ECO:0007669"/>
    <property type="project" value="InterPro"/>
</dbReference>
<keyword evidence="7" id="KW-0406">Ion transport</keyword>
<dbReference type="SUPFAM" id="SSF52540">
    <property type="entry name" value="P-loop containing nucleoside triphosphate hydrolases"/>
    <property type="match status" value="1"/>
</dbReference>
<keyword evidence="10" id="KW-0378">Hydrolase</keyword>
<keyword evidence="2" id="KW-1003">Cell membrane</keyword>
<dbReference type="InterPro" id="IPR050093">
    <property type="entry name" value="ABC_SmlMolc_Importer"/>
</dbReference>
<evidence type="ECO:0000256" key="2">
    <source>
        <dbReference type="ARBA" id="ARBA00022475"/>
    </source>
</evidence>
<evidence type="ECO:0000256" key="3">
    <source>
        <dbReference type="ARBA" id="ARBA00022496"/>
    </source>
</evidence>
<proteinExistence type="predicted"/>
<dbReference type="SMART" id="SM00382">
    <property type="entry name" value="AAA"/>
    <property type="match status" value="1"/>
</dbReference>
<keyword evidence="4" id="KW-0547">Nucleotide-binding</keyword>
<evidence type="ECO:0000313" key="10">
    <source>
        <dbReference type="EMBL" id="SLM19684.1"/>
    </source>
</evidence>
<dbReference type="InterPro" id="IPR015853">
    <property type="entry name" value="ABC_transpr_FbpC"/>
</dbReference>
<dbReference type="GO" id="GO:0016887">
    <property type="term" value="F:ATP hydrolysis activity"/>
    <property type="evidence" value="ECO:0007669"/>
    <property type="project" value="InterPro"/>
</dbReference>
<dbReference type="PROSITE" id="PS50893">
    <property type="entry name" value="ABC_TRANSPORTER_2"/>
    <property type="match status" value="1"/>
</dbReference>
<dbReference type="PANTHER" id="PTHR42781:SF4">
    <property type="entry name" value="SPERMIDINE_PUTRESCINE IMPORT ATP-BINDING PROTEIN POTA"/>
    <property type="match status" value="1"/>
</dbReference>
<evidence type="ECO:0000256" key="1">
    <source>
        <dbReference type="ARBA" id="ARBA00022448"/>
    </source>
</evidence>
<dbReference type="InterPro" id="IPR017871">
    <property type="entry name" value="ABC_transporter-like_CS"/>
</dbReference>
<feature type="domain" description="ABC transporter" evidence="9">
    <location>
        <begin position="3"/>
        <end position="231"/>
    </location>
</feature>
<sequence length="382" mass="42625">MSLEVKDLLVVRGTFTLEANFSLERGRVLVLLGPSGCGKTTLLRAIAGLEAIQRGKITLDGARIDNLPTEKRHMGFVFQDLALFEQMCVRDNIGYSLMIRHENKKYIHEKVMLLAQRFKIEHLLNRYPSELSGGERQRVAFARALASEPSLILLDEPLSALDAPLRREMRRFIRLQLAEGHLTAIHVTHDVEEAVDLADEIIVMRDGRMIGHGTIEDLEKRPGSGWLARFMNLGLVLPVKNICPAGASGALEVETSAGTLMYMAPKINVNTRHLSKNKVSLYAPLNAIDIAGDLGTATIRARIVRHIRSASNIAKLVLMFPDVENYYFEFPLKNRDSNISPEGTDIGISINTSLCQLLPEDPLVFDNKANTSNSLQEPRRLR</sequence>
<evidence type="ECO:0000256" key="6">
    <source>
        <dbReference type="ARBA" id="ARBA00023004"/>
    </source>
</evidence>
<gene>
    <name evidence="10" type="ORF">SPIRO4BDMA_70106</name>
</gene>
<dbReference type="PANTHER" id="PTHR42781">
    <property type="entry name" value="SPERMIDINE/PUTRESCINE IMPORT ATP-BINDING PROTEIN POTA"/>
    <property type="match status" value="1"/>
</dbReference>
<dbReference type="PROSITE" id="PS00211">
    <property type="entry name" value="ABC_TRANSPORTER_1"/>
    <property type="match status" value="1"/>
</dbReference>
<dbReference type="Pfam" id="PF00005">
    <property type="entry name" value="ABC_tran"/>
    <property type="match status" value="1"/>
</dbReference>
<evidence type="ECO:0000259" key="9">
    <source>
        <dbReference type="PROSITE" id="PS50893"/>
    </source>
</evidence>
<dbReference type="EC" id="3.6.3.25" evidence="10"/>
<dbReference type="EMBL" id="FWDO01000007">
    <property type="protein sequence ID" value="SLM19684.1"/>
    <property type="molecule type" value="Genomic_DNA"/>
</dbReference>
<reference evidence="10" key="1">
    <citation type="submission" date="2017-02" db="EMBL/GenBank/DDBJ databases">
        <authorList>
            <person name="Regsiter A."/>
            <person name="William W."/>
        </authorList>
    </citation>
    <scope>NUCLEOTIDE SEQUENCE</scope>
    <source>
        <strain evidence="10">BdmA 4</strain>
    </source>
</reference>
<dbReference type="GO" id="GO:0005524">
    <property type="term" value="F:ATP binding"/>
    <property type="evidence" value="ECO:0007669"/>
    <property type="project" value="UniProtKB-KW"/>
</dbReference>
<evidence type="ECO:0000256" key="8">
    <source>
        <dbReference type="ARBA" id="ARBA00023136"/>
    </source>
</evidence>
<dbReference type="InterPro" id="IPR027417">
    <property type="entry name" value="P-loop_NTPase"/>
</dbReference>
<dbReference type="GO" id="GO:0015408">
    <property type="term" value="F:ABC-type ferric iron transporter activity"/>
    <property type="evidence" value="ECO:0007669"/>
    <property type="project" value="InterPro"/>
</dbReference>
<evidence type="ECO:0000256" key="5">
    <source>
        <dbReference type="ARBA" id="ARBA00022840"/>
    </source>
</evidence>
<evidence type="ECO:0000256" key="4">
    <source>
        <dbReference type="ARBA" id="ARBA00022741"/>
    </source>
</evidence>
<keyword evidence="6" id="KW-0408">Iron</keyword>
<accession>A0A3P3XUC0</accession>
<keyword evidence="1" id="KW-0813">Transport</keyword>
<dbReference type="InterPro" id="IPR003439">
    <property type="entry name" value="ABC_transporter-like_ATP-bd"/>
</dbReference>
<keyword evidence="3" id="KW-0410">Iron transport</keyword>
<protein>
    <submittedName>
        <fullName evidence="10">Putative Sulfate-transporting ATPase</fullName>
        <ecNumber evidence="10">3.6.3.25</ecNumber>
    </submittedName>
</protein>
<keyword evidence="5" id="KW-0067">ATP-binding</keyword>
<name>A0A3P3XUC0_9SPIR</name>